<keyword evidence="1" id="KW-0732">Signal</keyword>
<dbReference type="InParanoid" id="A0A3N4MF10"/>
<gene>
    <name evidence="2" type="ORF">L211DRAFT_894725</name>
</gene>
<feature type="signal peptide" evidence="1">
    <location>
        <begin position="1"/>
        <end position="23"/>
    </location>
</feature>
<reference evidence="2 3" key="1">
    <citation type="journal article" date="2018" name="Nat. Ecol. Evol.">
        <title>Pezizomycetes genomes reveal the molecular basis of ectomycorrhizal truffle lifestyle.</title>
        <authorList>
            <person name="Murat C."/>
            <person name="Payen T."/>
            <person name="Noel B."/>
            <person name="Kuo A."/>
            <person name="Morin E."/>
            <person name="Chen J."/>
            <person name="Kohler A."/>
            <person name="Krizsan K."/>
            <person name="Balestrini R."/>
            <person name="Da Silva C."/>
            <person name="Montanini B."/>
            <person name="Hainaut M."/>
            <person name="Levati E."/>
            <person name="Barry K.W."/>
            <person name="Belfiori B."/>
            <person name="Cichocki N."/>
            <person name="Clum A."/>
            <person name="Dockter R.B."/>
            <person name="Fauchery L."/>
            <person name="Guy J."/>
            <person name="Iotti M."/>
            <person name="Le Tacon F."/>
            <person name="Lindquist E.A."/>
            <person name="Lipzen A."/>
            <person name="Malagnac F."/>
            <person name="Mello A."/>
            <person name="Molinier V."/>
            <person name="Miyauchi S."/>
            <person name="Poulain J."/>
            <person name="Riccioni C."/>
            <person name="Rubini A."/>
            <person name="Sitrit Y."/>
            <person name="Splivallo R."/>
            <person name="Traeger S."/>
            <person name="Wang M."/>
            <person name="Zifcakova L."/>
            <person name="Wipf D."/>
            <person name="Zambonelli A."/>
            <person name="Paolocci F."/>
            <person name="Nowrousian M."/>
            <person name="Ottonello S."/>
            <person name="Baldrian P."/>
            <person name="Spatafora J.W."/>
            <person name="Henrissat B."/>
            <person name="Nagy L.G."/>
            <person name="Aury J.M."/>
            <person name="Wincker P."/>
            <person name="Grigoriev I.V."/>
            <person name="Bonfante P."/>
            <person name="Martin F.M."/>
        </authorList>
    </citation>
    <scope>NUCLEOTIDE SEQUENCE [LARGE SCALE GENOMIC DNA]</scope>
    <source>
        <strain evidence="2 3">ATCC MYA-4762</strain>
    </source>
</reference>
<evidence type="ECO:0000256" key="1">
    <source>
        <dbReference type="SAM" id="SignalP"/>
    </source>
</evidence>
<protein>
    <submittedName>
        <fullName evidence="2">Uncharacterized protein</fullName>
    </submittedName>
</protein>
<dbReference type="Proteomes" id="UP000267821">
    <property type="component" value="Unassembled WGS sequence"/>
</dbReference>
<organism evidence="2 3">
    <name type="scientific">Terfezia boudieri ATCC MYA-4762</name>
    <dbReference type="NCBI Taxonomy" id="1051890"/>
    <lineage>
        <taxon>Eukaryota</taxon>
        <taxon>Fungi</taxon>
        <taxon>Dikarya</taxon>
        <taxon>Ascomycota</taxon>
        <taxon>Pezizomycotina</taxon>
        <taxon>Pezizomycetes</taxon>
        <taxon>Pezizales</taxon>
        <taxon>Pezizaceae</taxon>
        <taxon>Terfezia</taxon>
    </lineage>
</organism>
<proteinExistence type="predicted"/>
<name>A0A3N4MF10_9PEZI</name>
<dbReference type="OrthoDB" id="3934656at2759"/>
<accession>A0A3N4MF10</accession>
<sequence length="155" mass="17498">MWLLNSSLEISGWLAPIPLLVLGTEGDLGREQSQASRHTRIYGRRGVSKGRSAVIKEVLRIDPFRAKSLPPYCSQGVPFEWTDFYGENSDVFNPERLRLIEERSKSKSIYSFTWCYGAKNLPWEEHCADGGAQGDCQLFLHFTPNLSISSNTESP</sequence>
<dbReference type="EMBL" id="ML121531">
    <property type="protein sequence ID" value="RPB27635.1"/>
    <property type="molecule type" value="Genomic_DNA"/>
</dbReference>
<evidence type="ECO:0000313" key="3">
    <source>
        <dbReference type="Proteomes" id="UP000267821"/>
    </source>
</evidence>
<keyword evidence="3" id="KW-1185">Reference proteome</keyword>
<feature type="chain" id="PRO_5018020772" evidence="1">
    <location>
        <begin position="24"/>
        <end position="155"/>
    </location>
</feature>
<evidence type="ECO:0000313" key="2">
    <source>
        <dbReference type="EMBL" id="RPB27635.1"/>
    </source>
</evidence>
<dbReference type="AlphaFoldDB" id="A0A3N4MF10"/>